<gene>
    <name evidence="6" type="ORF">BN863_30490</name>
</gene>
<name>T2KQN4_FORAG</name>
<dbReference type="PANTHER" id="PTHR30417">
    <property type="entry name" value="N-ACETYLMURAMOYL-L-ALANINE AMIDASE AMID"/>
    <property type="match status" value="1"/>
</dbReference>
<dbReference type="GO" id="GO:0009254">
    <property type="term" value="P:peptidoglycan turnover"/>
    <property type="evidence" value="ECO:0007669"/>
    <property type="project" value="TreeGrafter"/>
</dbReference>
<dbReference type="CDD" id="cd06583">
    <property type="entry name" value="PGRP"/>
    <property type="match status" value="1"/>
</dbReference>
<dbReference type="GO" id="GO:0009253">
    <property type="term" value="P:peptidoglycan catabolic process"/>
    <property type="evidence" value="ECO:0007669"/>
    <property type="project" value="InterPro"/>
</dbReference>
<evidence type="ECO:0000313" key="7">
    <source>
        <dbReference type="Proteomes" id="UP000016160"/>
    </source>
</evidence>
<dbReference type="Pfam" id="PF01510">
    <property type="entry name" value="Amidase_2"/>
    <property type="match status" value="1"/>
</dbReference>
<evidence type="ECO:0000259" key="5">
    <source>
        <dbReference type="SMART" id="SM00644"/>
    </source>
</evidence>
<keyword evidence="4" id="KW-0961">Cell wall biogenesis/degradation</keyword>
<dbReference type="InterPro" id="IPR002502">
    <property type="entry name" value="Amidase_domain"/>
</dbReference>
<dbReference type="PANTHER" id="PTHR30417:SF1">
    <property type="entry name" value="N-ACETYLMURAMOYL-L-ALANINE AMIDASE AMID"/>
    <property type="match status" value="1"/>
</dbReference>
<dbReference type="eggNOG" id="COG3023">
    <property type="taxonomic scope" value="Bacteria"/>
</dbReference>
<evidence type="ECO:0000256" key="2">
    <source>
        <dbReference type="ARBA" id="ARBA00011901"/>
    </source>
</evidence>
<protein>
    <recommendedName>
        <fullName evidence="2">N-acetylmuramoyl-L-alanine amidase</fullName>
        <ecNumber evidence="2">3.5.1.28</ecNumber>
    </recommendedName>
</protein>
<dbReference type="AlphaFoldDB" id="T2KQN4"/>
<feature type="domain" description="N-acetylmuramoyl-L-alanine amidase" evidence="5">
    <location>
        <begin position="52"/>
        <end position="203"/>
    </location>
</feature>
<dbReference type="InterPro" id="IPR036505">
    <property type="entry name" value="Amidase/PGRP_sf"/>
</dbReference>
<dbReference type="Gene3D" id="3.40.80.10">
    <property type="entry name" value="Peptidoglycan recognition protein-like"/>
    <property type="match status" value="1"/>
</dbReference>
<evidence type="ECO:0000256" key="1">
    <source>
        <dbReference type="ARBA" id="ARBA00001561"/>
    </source>
</evidence>
<dbReference type="HOGENOM" id="CLU_101772_0_0_10"/>
<dbReference type="EMBL" id="HG315671">
    <property type="protein sequence ID" value="CDF80761.1"/>
    <property type="molecule type" value="Genomic_DNA"/>
</dbReference>
<evidence type="ECO:0000313" key="6">
    <source>
        <dbReference type="EMBL" id="CDF80761.1"/>
    </source>
</evidence>
<dbReference type="SUPFAM" id="SSF55846">
    <property type="entry name" value="N-acetylmuramoyl-L-alanine amidase-like"/>
    <property type="match status" value="1"/>
</dbReference>
<sequence>MLMVLTFKNYFKIVILLSVFVSCGVQNKIVDKPIVFNEERNELTLEYLDEHYGLKQTEPTIVPKMIVLHWTVIPTLEQSYEAFKNPLLPNFRTEINSASALNVSSQFLVDRDGTIYRLMPETTMARHVIGLNHCAIGIENVGGSKDLPLTELQVKANIKLVNYLSKKYPIDYLIGHYEYSNFEGHPLWLEKDNGYRTEKTDPGKTFLEAVKAGTLKNEFKTTPSKKK</sequence>
<evidence type="ECO:0000256" key="4">
    <source>
        <dbReference type="ARBA" id="ARBA00023316"/>
    </source>
</evidence>
<comment type="catalytic activity">
    <reaction evidence="1">
        <text>Hydrolyzes the link between N-acetylmuramoyl residues and L-amino acid residues in certain cell-wall glycopeptides.</text>
        <dbReference type="EC" id="3.5.1.28"/>
    </reaction>
</comment>
<dbReference type="EC" id="3.5.1.28" evidence="2"/>
<dbReference type="InterPro" id="IPR051206">
    <property type="entry name" value="NAMLAA_amidase_2"/>
</dbReference>
<evidence type="ECO:0000256" key="3">
    <source>
        <dbReference type="ARBA" id="ARBA00022801"/>
    </source>
</evidence>
<reference evidence="6 7" key="1">
    <citation type="journal article" date="2013" name="Appl. Environ. Microbiol.">
        <title>The genome of the alga-associated marine flavobacterium Formosa agariphila KMM 3901T reveals a broad potential for degradation of algal polysaccharides.</title>
        <authorList>
            <person name="Mann A.J."/>
            <person name="Hahnke R.L."/>
            <person name="Huang S."/>
            <person name="Werner J."/>
            <person name="Xing P."/>
            <person name="Barbeyron T."/>
            <person name="Huettel B."/>
            <person name="Stueber K."/>
            <person name="Reinhardt R."/>
            <person name="Harder J."/>
            <person name="Gloeckner F.O."/>
            <person name="Amann R.I."/>
            <person name="Teeling H."/>
        </authorList>
    </citation>
    <scope>NUCLEOTIDE SEQUENCE [LARGE SCALE GENOMIC DNA]</scope>
    <source>
        <strain evidence="7">DSM 15362 / KCTC 12365 / LMG 23005 / KMM 3901</strain>
    </source>
</reference>
<keyword evidence="7" id="KW-1185">Reference proteome</keyword>
<dbReference type="SMART" id="SM00644">
    <property type="entry name" value="Ami_2"/>
    <property type="match status" value="1"/>
</dbReference>
<dbReference type="STRING" id="1347342.BN863_30490"/>
<accession>T2KQN4</accession>
<proteinExistence type="predicted"/>
<dbReference type="PATRIC" id="fig|1347342.6.peg.3068"/>
<dbReference type="GO" id="GO:0071555">
    <property type="term" value="P:cell wall organization"/>
    <property type="evidence" value="ECO:0007669"/>
    <property type="project" value="UniProtKB-KW"/>
</dbReference>
<dbReference type="GO" id="GO:0008745">
    <property type="term" value="F:N-acetylmuramoyl-L-alanine amidase activity"/>
    <property type="evidence" value="ECO:0007669"/>
    <property type="project" value="UniProtKB-EC"/>
</dbReference>
<keyword evidence="3" id="KW-0378">Hydrolase</keyword>
<dbReference type="Proteomes" id="UP000016160">
    <property type="component" value="Chromosome"/>
</dbReference>
<organism evidence="6 7">
    <name type="scientific">Formosa agariphila (strain DSM 15362 / KCTC 12365 / LMG 23005 / KMM 3901 / M-2Alg 35-1)</name>
    <dbReference type="NCBI Taxonomy" id="1347342"/>
    <lineage>
        <taxon>Bacteria</taxon>
        <taxon>Pseudomonadati</taxon>
        <taxon>Bacteroidota</taxon>
        <taxon>Flavobacteriia</taxon>
        <taxon>Flavobacteriales</taxon>
        <taxon>Flavobacteriaceae</taxon>
        <taxon>Formosa</taxon>
    </lineage>
</organism>